<evidence type="ECO:0000259" key="4">
    <source>
        <dbReference type="PROSITE" id="PS51204"/>
    </source>
</evidence>
<sequence>MGVILEGGVGIANKSSPYRAAIEKVQAELRKEYDVREQRKRELEFLEKGGNPLDFKLGITASASVQSTSFTNLQPDLGTRGNLVPPEQSLERDGSHKAREPGDSSAFGLPRKAYKRRYRSRSNRDGARSGSSDLNPALGSHGSSLPSRHRPGNVMRLLSDVENLDVSSNCNSNPGKQIDVTLRPDVCVDDHRFVEFTDANAVVSIEDLVQGVSPHSAIDATASKNPQGELIKSSFSSAARTHMKLDCNESPMLQSMEEMVSAVDEPRATAGKVDNHSSCQTNGFVNKKGDAMANDAHNGNAAHHRNGFDSGSSWHQTNLDVGRKNDTETDTRIRTIDSNGDVDSRNLGPEDLVIGVRETKEARLINKFSGDEGSASACLSHMQNVYPLQPQEETVQVRSFLHDKLTNQSDINGIEAGGCSGSETGRKFCVPLVENPSPQSEMFCTVIRDSMTDLPETGLSSKVSTTFFNVQTPGNLKLSSVDEESILKEAEIIEAKRKRIAELSTLTIPLDIRSKSRWDYVLEEMTWLANDFAQERIWKLAACSQICNRAAFCSRVRKQEKSCSMKAKIVARTLARAVMEFWHSVEVVVTFFAKNCTKFGAKYLVLHQIWCCTKFGAKYLVLHQICQKDGAPAVQCYMAGYLKYNNSNVLHYQADVQLTLDKVSDSGILDMSWEDSLTEEDLFYAIPLGAMVTYKKSIESLVAHSERIGSDMPEEVETSACDLVADNSYYDDDGDACTFGIPVASDDSKSSKFGPKKQKYSSHGYGARAYGIGYDYFPMHISENNIVAQQSALLSKRPGSNLNVSIPTKRMRTASRRILSPFNAGTSGCIHLPNKTNASSGDTNSFLDDQSTLHGGSSFPINLEVESGGEYEKNLVFDSEEVSPKPMKKKKVKHPTSAFERRWQIDSNIHNDQRVHSKKRSDRYQLEANGCNGILGQPMTMKIIQPSQDGSSDNTSTVAMHVPSPVASQMSNMYHPNKFYKMLGGRERGRKAKILKMSSGQPGSGTPWSLFEDQALVVMVHDMGPNWELVSDAFNCTMQFKCIFRNAKECKERHNILMDKTSGDGAESAEDSGSSQPYPSTLPGIPKGSARQLFQHLKEPMEEDTLRSHREKIILIGQKLCYHKTQDPKQLQPPHSSHTMTLSQACPNNIGGGSVLSPLDLCDANVSGTDIPSPGHQGTYSSGLIISQCPGAPTHPTSLASSALQGSSNMMLGNNFSSSPGPLSSVRDGRYGAPRPASLPVDEHQRIQHYNQIRNGQQSNLSSSGALTGIDRGVHVPPSCSGMGMVCISGSTPIARPGLQGIASSSSVTTGNMMSANMHPGVRSGPGNLNLRPREGSPMMRPSLSHDSQRQMMTPDLQTQVSPGSNQVMSHFTGLSSPFTNQILPPPVSSYPLHHQQSHQISAQQAQVPSPRHPHFQGPANHASNPQQQAYAIRMAKERQLQQCFLQQQQQAPQQQQFAASTSSIPHVQPQSILPASSAVHNSPLVQSPANSLSVAVSPFTSPSSINAMSQQQQKLLTPTLGVIHNPQTCGSALTNQTSKQQQKQQQIFIQTNRQHPQQRQQSQSQQQAKSVKGVGRGNMIHQNIQIDPTISNGSLMEAQDSYTGSTVSAVPPTRQHMSSQFSIQPVPQQKKFSCRGSSSSKHLQQMICHSDSSQGHVPPIAPGPSLPAAHPSVMPLATASSNHPQVIPRQKFMNQSQSALQKGVQSNHQFSSEPIQKSHPRGSDTYQNSTSHSTEMEATLPQNQWHTSEPVNESDVLNSATNLGSLVPKSANVSETALQSGQGHGQRLSSASLIPITNDMSSQWQRQRQQPQVQHSQSSSASPQQQSLINRAGTANIYGTPSDSRLK</sequence>
<feature type="compositionally biased region" description="Low complexity" evidence="2">
    <location>
        <begin position="1552"/>
        <end position="1568"/>
    </location>
</feature>
<evidence type="ECO:0000256" key="2">
    <source>
        <dbReference type="SAM" id="MobiDB-lite"/>
    </source>
</evidence>
<proteinExistence type="predicted"/>
<evidence type="ECO:0000256" key="1">
    <source>
        <dbReference type="ARBA" id="ARBA00022853"/>
    </source>
</evidence>
<feature type="compositionally biased region" description="Polar residues" evidence="2">
    <location>
        <begin position="1694"/>
        <end position="1716"/>
    </location>
</feature>
<feature type="region of interest" description="Disordered" evidence="2">
    <location>
        <begin position="1652"/>
        <end position="1671"/>
    </location>
</feature>
<dbReference type="PROSITE" id="PS51204">
    <property type="entry name" value="HSA"/>
    <property type="match status" value="1"/>
</dbReference>
<keyword evidence="6" id="KW-1185">Reference proteome</keyword>
<feature type="compositionally biased region" description="Polar residues" evidence="2">
    <location>
        <begin position="1725"/>
        <end position="1734"/>
    </location>
</feature>
<dbReference type="GO" id="GO:0035267">
    <property type="term" value="C:NuA4 histone acetyltransferase complex"/>
    <property type="evidence" value="ECO:0007669"/>
    <property type="project" value="InterPro"/>
</dbReference>
<dbReference type="GO" id="GO:0006325">
    <property type="term" value="P:chromatin organization"/>
    <property type="evidence" value="ECO:0007669"/>
    <property type="project" value="UniProtKB-KW"/>
</dbReference>
<feature type="region of interest" description="Disordered" evidence="2">
    <location>
        <begin position="1694"/>
        <end position="1751"/>
    </location>
</feature>
<dbReference type="CDD" id="cd00167">
    <property type="entry name" value="SANT"/>
    <property type="match status" value="1"/>
</dbReference>
<protein>
    <recommendedName>
        <fullName evidence="7">Chromatin modification-related protein EAF1 B-like</fullName>
    </recommendedName>
</protein>
<accession>A0A2Z7DE54</accession>
<feature type="compositionally biased region" description="Polar residues" evidence="2">
    <location>
        <begin position="1741"/>
        <end position="1751"/>
    </location>
</feature>
<dbReference type="Pfam" id="PF07529">
    <property type="entry name" value="HSA"/>
    <property type="match status" value="1"/>
</dbReference>
<feature type="region of interest" description="Disordered" evidence="2">
    <location>
        <begin position="1552"/>
        <end position="1574"/>
    </location>
</feature>
<name>A0A2Z7DE54_9LAMI</name>
<dbReference type="SMART" id="SM00717">
    <property type="entry name" value="SANT"/>
    <property type="match status" value="1"/>
</dbReference>
<reference evidence="5 6" key="1">
    <citation type="journal article" date="2015" name="Proc. Natl. Acad. Sci. U.S.A.">
        <title>The resurrection genome of Boea hygrometrica: A blueprint for survival of dehydration.</title>
        <authorList>
            <person name="Xiao L."/>
            <person name="Yang G."/>
            <person name="Zhang L."/>
            <person name="Yang X."/>
            <person name="Zhao S."/>
            <person name="Ji Z."/>
            <person name="Zhou Q."/>
            <person name="Hu M."/>
            <person name="Wang Y."/>
            <person name="Chen M."/>
            <person name="Xu Y."/>
            <person name="Jin H."/>
            <person name="Xiao X."/>
            <person name="Hu G."/>
            <person name="Bao F."/>
            <person name="Hu Y."/>
            <person name="Wan P."/>
            <person name="Li L."/>
            <person name="Deng X."/>
            <person name="Kuang T."/>
            <person name="Xiang C."/>
            <person name="Zhu J.K."/>
            <person name="Oliver M.J."/>
            <person name="He Y."/>
        </authorList>
    </citation>
    <scope>NUCLEOTIDE SEQUENCE [LARGE SCALE GENOMIC DNA]</scope>
    <source>
        <strain evidence="6">cv. XS01</strain>
    </source>
</reference>
<evidence type="ECO:0000313" key="5">
    <source>
        <dbReference type="EMBL" id="KZV58098.1"/>
    </source>
</evidence>
<gene>
    <name evidence="5" type="ORF">F511_37534</name>
</gene>
<organism evidence="5 6">
    <name type="scientific">Dorcoceras hygrometricum</name>
    <dbReference type="NCBI Taxonomy" id="472368"/>
    <lineage>
        <taxon>Eukaryota</taxon>
        <taxon>Viridiplantae</taxon>
        <taxon>Streptophyta</taxon>
        <taxon>Embryophyta</taxon>
        <taxon>Tracheophyta</taxon>
        <taxon>Spermatophyta</taxon>
        <taxon>Magnoliopsida</taxon>
        <taxon>eudicotyledons</taxon>
        <taxon>Gunneridae</taxon>
        <taxon>Pentapetalae</taxon>
        <taxon>asterids</taxon>
        <taxon>lamiids</taxon>
        <taxon>Lamiales</taxon>
        <taxon>Gesneriaceae</taxon>
        <taxon>Didymocarpoideae</taxon>
        <taxon>Trichosporeae</taxon>
        <taxon>Loxocarpinae</taxon>
        <taxon>Dorcoceras</taxon>
    </lineage>
</organism>
<keyword evidence="1" id="KW-0156">Chromatin regulator</keyword>
<feature type="region of interest" description="Disordered" evidence="2">
    <location>
        <begin position="1061"/>
        <end position="1087"/>
    </location>
</feature>
<dbReference type="PANTHER" id="PTHR46774:SF3">
    <property type="entry name" value="CHROMATIN MODIFICATION-RELATED PROTEIN EAF1 A-RELATED"/>
    <property type="match status" value="1"/>
</dbReference>
<dbReference type="InterPro" id="IPR044798">
    <property type="entry name" value="EAF1A/B"/>
</dbReference>
<feature type="compositionally biased region" description="Basic residues" evidence="2">
    <location>
        <begin position="112"/>
        <end position="121"/>
    </location>
</feature>
<dbReference type="Pfam" id="PF13921">
    <property type="entry name" value="Myb_DNA-bind_6"/>
    <property type="match status" value="1"/>
</dbReference>
<feature type="compositionally biased region" description="Basic and acidic residues" evidence="2">
    <location>
        <begin position="89"/>
        <end position="102"/>
    </location>
</feature>
<feature type="region of interest" description="Disordered" evidence="2">
    <location>
        <begin position="1391"/>
        <end position="1426"/>
    </location>
</feature>
<evidence type="ECO:0000259" key="3">
    <source>
        <dbReference type="PROSITE" id="PS50090"/>
    </source>
</evidence>
<feature type="domain" description="HSA" evidence="4">
    <location>
        <begin position="505"/>
        <end position="580"/>
    </location>
</feature>
<feature type="compositionally biased region" description="Polar residues" evidence="2">
    <location>
        <begin position="1838"/>
        <end position="1848"/>
    </location>
</feature>
<feature type="compositionally biased region" description="Low complexity" evidence="2">
    <location>
        <begin position="1394"/>
        <end position="1407"/>
    </location>
</feature>
<evidence type="ECO:0008006" key="7">
    <source>
        <dbReference type="Google" id="ProtNLM"/>
    </source>
</evidence>
<dbReference type="Proteomes" id="UP000250235">
    <property type="component" value="Unassembled WGS sequence"/>
</dbReference>
<dbReference type="InterPro" id="IPR014012">
    <property type="entry name" value="HSA_dom"/>
</dbReference>
<feature type="region of interest" description="Disordered" evidence="2">
    <location>
        <begin position="71"/>
        <end position="152"/>
    </location>
</feature>
<dbReference type="PROSITE" id="PS50090">
    <property type="entry name" value="MYB_LIKE"/>
    <property type="match status" value="1"/>
</dbReference>
<feature type="compositionally biased region" description="Low complexity" evidence="2">
    <location>
        <begin position="1802"/>
        <end position="1828"/>
    </location>
</feature>
<dbReference type="InterPro" id="IPR001005">
    <property type="entry name" value="SANT/Myb"/>
</dbReference>
<dbReference type="OrthoDB" id="372624at2759"/>
<dbReference type="PANTHER" id="PTHR46774">
    <property type="entry name" value="CHROMATIN MODIFICATION-RELATED PROTEIN EAF1 A-RELATED"/>
    <property type="match status" value="1"/>
</dbReference>
<feature type="compositionally biased region" description="Polar residues" evidence="2">
    <location>
        <begin position="309"/>
        <end position="319"/>
    </location>
</feature>
<feature type="region of interest" description="Disordered" evidence="2">
    <location>
        <begin position="300"/>
        <end position="325"/>
    </location>
</feature>
<dbReference type="EMBL" id="KQ986853">
    <property type="protein sequence ID" value="KZV58098.1"/>
    <property type="molecule type" value="Genomic_DNA"/>
</dbReference>
<feature type="region of interest" description="Disordered" evidence="2">
    <location>
        <begin position="1801"/>
        <end position="1848"/>
    </location>
</feature>
<feature type="domain" description="Myb-like" evidence="3">
    <location>
        <begin position="1007"/>
        <end position="1058"/>
    </location>
</feature>
<dbReference type="SMART" id="SM00573">
    <property type="entry name" value="HSA"/>
    <property type="match status" value="1"/>
</dbReference>
<evidence type="ECO:0000313" key="6">
    <source>
        <dbReference type="Proteomes" id="UP000250235"/>
    </source>
</evidence>